<sequence>MTQVPHEQQPAPYGKLPQGAPYGQQAQTAPPAPAPAPPAPRQSKVGAIIAVVLGAILLLGGLPFGVAIGGIATVPQALGMIEGITEVAPSGAVTAKAAGDKFYLLGPSHAAGAVAPEFCTATGASGESIRIDPVSASAYSSDFGGRDFSAFAVLRAPSTGDIVIQCETEDGAVLAAPAFNLTSFFSPLFWWSVGGAVATLVGLVLLIVGIVLLARGPRTRGTPIPDAKTTTGASVD</sequence>
<evidence type="ECO:0000256" key="1">
    <source>
        <dbReference type="SAM" id="MobiDB-lite"/>
    </source>
</evidence>
<organism evidence="3 4">
    <name type="scientific">Leucobacter komagatae</name>
    <dbReference type="NCBI Taxonomy" id="55969"/>
    <lineage>
        <taxon>Bacteria</taxon>
        <taxon>Bacillati</taxon>
        <taxon>Actinomycetota</taxon>
        <taxon>Actinomycetes</taxon>
        <taxon>Micrococcales</taxon>
        <taxon>Microbacteriaceae</taxon>
        <taxon>Leucobacter</taxon>
    </lineage>
</organism>
<keyword evidence="2" id="KW-1133">Transmembrane helix</keyword>
<feature type="compositionally biased region" description="Low complexity" evidence="1">
    <location>
        <begin position="17"/>
        <end position="29"/>
    </location>
</feature>
<evidence type="ECO:0000256" key="2">
    <source>
        <dbReference type="SAM" id="Phobius"/>
    </source>
</evidence>
<evidence type="ECO:0000313" key="3">
    <source>
        <dbReference type="EMBL" id="TQL42342.1"/>
    </source>
</evidence>
<keyword evidence="2" id="KW-0472">Membrane</keyword>
<feature type="region of interest" description="Disordered" evidence="1">
    <location>
        <begin position="1"/>
        <end position="40"/>
    </location>
</feature>
<dbReference type="Proteomes" id="UP000319094">
    <property type="component" value="Unassembled WGS sequence"/>
</dbReference>
<dbReference type="RefSeq" id="WP_141885810.1">
    <property type="nucleotide sequence ID" value="NZ_BAAAUY010000007.1"/>
</dbReference>
<name>A0A542Y2N2_9MICO</name>
<dbReference type="EMBL" id="VFON01000001">
    <property type="protein sequence ID" value="TQL42342.1"/>
    <property type="molecule type" value="Genomic_DNA"/>
</dbReference>
<keyword evidence="2" id="KW-0812">Transmembrane</keyword>
<comment type="caution">
    <text evidence="3">The sequence shown here is derived from an EMBL/GenBank/DDBJ whole genome shotgun (WGS) entry which is preliminary data.</text>
</comment>
<proteinExistence type="predicted"/>
<feature type="compositionally biased region" description="Pro residues" evidence="1">
    <location>
        <begin position="30"/>
        <end position="40"/>
    </location>
</feature>
<keyword evidence="4" id="KW-1185">Reference proteome</keyword>
<dbReference type="AlphaFoldDB" id="A0A542Y2N2"/>
<evidence type="ECO:0000313" key="4">
    <source>
        <dbReference type="Proteomes" id="UP000319094"/>
    </source>
</evidence>
<feature type="transmembrane region" description="Helical" evidence="2">
    <location>
        <begin position="188"/>
        <end position="214"/>
    </location>
</feature>
<reference evidence="3 4" key="1">
    <citation type="submission" date="2019-06" db="EMBL/GenBank/DDBJ databases">
        <title>Sequencing the genomes of 1000 actinobacteria strains.</title>
        <authorList>
            <person name="Klenk H.-P."/>
        </authorList>
    </citation>
    <scope>NUCLEOTIDE SEQUENCE [LARGE SCALE GENOMIC DNA]</scope>
    <source>
        <strain evidence="3 4">DSM 8803</strain>
    </source>
</reference>
<protein>
    <submittedName>
        <fullName evidence="3">Uncharacterized protein</fullName>
    </submittedName>
</protein>
<gene>
    <name evidence="3" type="ORF">FB468_0332</name>
</gene>
<dbReference type="OrthoDB" id="9429509at2"/>
<feature type="transmembrane region" description="Helical" evidence="2">
    <location>
        <begin position="47"/>
        <end position="72"/>
    </location>
</feature>
<accession>A0A542Y2N2</accession>